<keyword evidence="3" id="KW-1185">Reference proteome</keyword>
<keyword evidence="2" id="KW-0813">Transport</keyword>
<dbReference type="EMBL" id="JEMU01000007">
    <property type="protein sequence ID" value="KAJ03103.1"/>
    <property type="molecule type" value="Genomic_DNA"/>
</dbReference>
<dbReference type="GO" id="GO:0016301">
    <property type="term" value="F:kinase activity"/>
    <property type="evidence" value="ECO:0007669"/>
    <property type="project" value="InterPro"/>
</dbReference>
<evidence type="ECO:0000313" key="3">
    <source>
        <dbReference type="Proteomes" id="UP000027337"/>
    </source>
</evidence>
<accession>A0A061STV3</accession>
<evidence type="ECO:0000259" key="1">
    <source>
        <dbReference type="Pfam" id="PF00485"/>
    </source>
</evidence>
<comment type="caution">
    <text evidence="2">The sequence shown here is derived from an EMBL/GenBank/DDBJ whole genome shotgun (WGS) entry which is preliminary data.</text>
</comment>
<protein>
    <submittedName>
        <fullName evidence="2">Sugar transporter</fullName>
    </submittedName>
</protein>
<organism evidence="2 3">
    <name type="scientific">Sulfitobacter mediterraneus</name>
    <dbReference type="NCBI Taxonomy" id="83219"/>
    <lineage>
        <taxon>Bacteria</taxon>
        <taxon>Pseudomonadati</taxon>
        <taxon>Pseudomonadota</taxon>
        <taxon>Alphaproteobacteria</taxon>
        <taxon>Rhodobacterales</taxon>
        <taxon>Roseobacteraceae</taxon>
        <taxon>Sulfitobacter</taxon>
    </lineage>
</organism>
<keyword evidence="2" id="KW-0762">Sugar transport</keyword>
<dbReference type="STRING" id="83219.PM02_09365"/>
<dbReference type="Gene3D" id="3.40.50.300">
    <property type="entry name" value="P-loop containing nucleotide triphosphate hydrolases"/>
    <property type="match status" value="1"/>
</dbReference>
<dbReference type="InterPro" id="IPR027417">
    <property type="entry name" value="P-loop_NTPase"/>
</dbReference>
<dbReference type="AlphaFoldDB" id="A0A061STV3"/>
<reference evidence="2 3" key="1">
    <citation type="journal article" date="2014" name="Genome Announc.">
        <title>Draft Genome Sequences of Two Isolates of the Roseobacter Group, Sulfitobacter sp. Strains 3SOLIMAR09 and 1FIGIMAR09, from Harbors of Mallorca Island (Mediterranean Sea).</title>
        <authorList>
            <person name="Mas-Llado M."/>
            <person name="Pina-Villalonga J.M."/>
            <person name="Brunet-Galmes I."/>
            <person name="Nogales B."/>
            <person name="Bosch R."/>
        </authorList>
    </citation>
    <scope>NUCLEOTIDE SEQUENCE [LARGE SCALE GENOMIC DNA]</scope>
    <source>
        <strain evidence="2 3">1FIGIMAR09</strain>
    </source>
</reference>
<gene>
    <name evidence="2" type="ORF">PM02_09365</name>
</gene>
<dbReference type="RefSeq" id="WP_235190185.1">
    <property type="nucleotide sequence ID" value="NZ_JEMU01000007.1"/>
</dbReference>
<dbReference type="SUPFAM" id="SSF52540">
    <property type="entry name" value="P-loop containing nucleoside triphosphate hydrolases"/>
    <property type="match status" value="1"/>
</dbReference>
<proteinExistence type="predicted"/>
<sequence>MTPQGIADLAIQIAAQNDGKSRRMIAIAGAPGSGKSTIVETLRNRIPQSAIVPMDGFHLDNDTLTAKGRLHRKGAPDTFDTAEMLRVLRKVAAGGAVSVPIFDRTADAVVPDGALIAPEAQIILVEGNYLLLDAPGWREMHKIWDLTVLLDVPEAELQRRLVQRWTDHDLPLQQAQDRAASNDLPNAQTVMAQSIEPDIRVQSA</sequence>
<dbReference type="Proteomes" id="UP000027337">
    <property type="component" value="Unassembled WGS sequence"/>
</dbReference>
<dbReference type="Pfam" id="PF00485">
    <property type="entry name" value="PRK"/>
    <property type="match status" value="1"/>
</dbReference>
<name>A0A061STV3_9RHOB</name>
<feature type="domain" description="Phosphoribulokinase/uridine kinase" evidence="1">
    <location>
        <begin position="24"/>
        <end position="161"/>
    </location>
</feature>
<dbReference type="PANTHER" id="PTHR10285">
    <property type="entry name" value="URIDINE KINASE"/>
    <property type="match status" value="1"/>
</dbReference>
<dbReference type="InterPro" id="IPR006083">
    <property type="entry name" value="PRK/URK"/>
</dbReference>
<dbReference type="GO" id="GO:0005524">
    <property type="term" value="F:ATP binding"/>
    <property type="evidence" value="ECO:0007669"/>
    <property type="project" value="InterPro"/>
</dbReference>
<dbReference type="eggNOG" id="COG0572">
    <property type="taxonomic scope" value="Bacteria"/>
</dbReference>
<evidence type="ECO:0000313" key="2">
    <source>
        <dbReference type="EMBL" id="KAJ03103.1"/>
    </source>
</evidence>